<feature type="domain" description="ShKT" evidence="3">
    <location>
        <begin position="1022"/>
        <end position="1048"/>
    </location>
</feature>
<protein>
    <submittedName>
        <fullName evidence="6">ShKT domain-containing protein</fullName>
    </submittedName>
</protein>
<dbReference type="AlphaFoldDB" id="A0A183DQ45"/>
<dbReference type="Proteomes" id="UP000271098">
    <property type="component" value="Unassembled WGS sequence"/>
</dbReference>
<dbReference type="OrthoDB" id="5920234at2759"/>
<evidence type="ECO:0000256" key="2">
    <source>
        <dbReference type="SAM" id="MobiDB-lite"/>
    </source>
</evidence>
<feature type="region of interest" description="Disordered" evidence="2">
    <location>
        <begin position="411"/>
        <end position="436"/>
    </location>
</feature>
<evidence type="ECO:0000256" key="1">
    <source>
        <dbReference type="PROSITE-ProRule" id="PRU01005"/>
    </source>
</evidence>
<feature type="region of interest" description="Disordered" evidence="2">
    <location>
        <begin position="247"/>
        <end position="268"/>
    </location>
</feature>
<accession>A0A183DQ45</accession>
<feature type="compositionally biased region" description="Polar residues" evidence="2">
    <location>
        <begin position="258"/>
        <end position="268"/>
    </location>
</feature>
<comment type="caution">
    <text evidence="1">Lacks conserved residue(s) required for the propagation of feature annotation.</text>
</comment>
<proteinExistence type="predicted"/>
<dbReference type="Pfam" id="PF01549">
    <property type="entry name" value="ShK"/>
    <property type="match status" value="2"/>
</dbReference>
<dbReference type="PROSITE" id="PS51670">
    <property type="entry name" value="SHKT"/>
    <property type="match status" value="2"/>
</dbReference>
<feature type="compositionally biased region" description="Polar residues" evidence="2">
    <location>
        <begin position="535"/>
        <end position="553"/>
    </location>
</feature>
<evidence type="ECO:0000313" key="4">
    <source>
        <dbReference type="EMBL" id="VDN17977.1"/>
    </source>
</evidence>
<gene>
    <name evidence="4" type="ORF">GPUH_LOCUS10836</name>
</gene>
<keyword evidence="5" id="KW-1185">Reference proteome</keyword>
<reference evidence="4 5" key="2">
    <citation type="submission" date="2018-11" db="EMBL/GenBank/DDBJ databases">
        <authorList>
            <consortium name="Pathogen Informatics"/>
        </authorList>
    </citation>
    <scope>NUCLEOTIDE SEQUENCE [LARGE SCALE GENOMIC DNA]</scope>
</reference>
<name>A0A183DQ45_9BILA</name>
<feature type="region of interest" description="Disordered" evidence="2">
    <location>
        <begin position="832"/>
        <end position="867"/>
    </location>
</feature>
<evidence type="ECO:0000313" key="5">
    <source>
        <dbReference type="Proteomes" id="UP000271098"/>
    </source>
</evidence>
<organism evidence="6">
    <name type="scientific">Gongylonema pulchrum</name>
    <dbReference type="NCBI Taxonomy" id="637853"/>
    <lineage>
        <taxon>Eukaryota</taxon>
        <taxon>Metazoa</taxon>
        <taxon>Ecdysozoa</taxon>
        <taxon>Nematoda</taxon>
        <taxon>Chromadorea</taxon>
        <taxon>Rhabditida</taxon>
        <taxon>Spirurina</taxon>
        <taxon>Spiruromorpha</taxon>
        <taxon>Spiruroidea</taxon>
        <taxon>Gongylonematidae</taxon>
        <taxon>Gongylonema</taxon>
    </lineage>
</organism>
<dbReference type="InterPro" id="IPR003582">
    <property type="entry name" value="ShKT_dom"/>
</dbReference>
<evidence type="ECO:0000259" key="3">
    <source>
        <dbReference type="PROSITE" id="PS51670"/>
    </source>
</evidence>
<evidence type="ECO:0000313" key="6">
    <source>
        <dbReference type="WBParaSite" id="GPUH_0001084901-mRNA-1"/>
    </source>
</evidence>
<sequence length="1048" mass="112874">MTRLNFLSELEGSMCNMCPEMPPDVIPEVACATETDENDVDLGTTCQPLPELCVAELRQSYGGLANMSIGTMGNGSGTAATPNRIKPLTRMQQLETQQAILSPPNLSNLPEIFAVTVTAPPKLAGVLRPLQDKTVNVTVGAPSLSATATLPFTSWEYSEESAENQIDDFETATFTGEQQEHPDVTTEHKNVFNAVMVDDKHPSSEQSSFSTPDLQTVENPRILDNVNRIKTGDHRLVSVERQVLTAAKQRGTSPHIPVQTTPASQHHPTSVTDFHLVEKSMMLGEYDTEVTVSGVHFNANSRTTVTISPSKGFFSTATTAPPFQLGQMMFSNDFTTNPSITTRKTNTNTIPSITRASSTAHPYSGLFLKVPLFRQKLVSETGLQLTSTTATNGITIAEPMTTITTTAPAPTAALRTTPPQTKTATTPTPATTTLTPATTRKLPIPLKTAAPRTSLAVPATTVSFTTLATLAASSLATSPATATVRLPALKIPPSAATVATKTTASDTISSPRDTVTSIASTTGKQLVDARPAHFFSSSSGTETPQNRPTTISSASTNETVPQMMIYFRDSQGRLRLLAPEISESAAPFSNSSMTRPENTGSFSGVLEQAAANSAKEQLLTSNTSAYVAVSGAATSTVAQTTEDESQLYEQLNTSESAYRPLVLGLPDDEQDARATVSNGTRPINYIDTQMPAIPSASLPRVDTRPLPNNSVLLGTAVPFKEEPPIASLLLFSGYEPSAIEAPQPYGQVVSAVERTYSHIIAVAPQAYLHLKPVDGVQGMHSLEAQQQAHEGTVAGAGYGQGLVTNTDQFRNTDESPIPLAFSTQRPLLATGEQHVSGEAQSSSKHRAKEDTVQDKHVSKTDPGSPACDDKHELCCFWATVGECDSNPYWMRIQCAKTCVREAKRCVSTGIRCYLAPASATTVNQFPTISSTRYSDRRGNSVVYAFPKATTFIATATFPEFTQLPEIQISPTLQYHNEESHEVQSQPFIAQASYEAPKRAPRRTTEMPHMTTPVAASAVSETCYDHNRHCKFWADLGECERNPFWMRSN</sequence>
<feature type="domain" description="ShKT" evidence="3">
    <location>
        <begin position="867"/>
        <end position="905"/>
    </location>
</feature>
<feature type="compositionally biased region" description="Basic and acidic residues" evidence="2">
    <location>
        <begin position="847"/>
        <end position="859"/>
    </location>
</feature>
<reference evidence="6" key="1">
    <citation type="submission" date="2016-06" db="UniProtKB">
        <authorList>
            <consortium name="WormBaseParasite"/>
        </authorList>
    </citation>
    <scope>IDENTIFICATION</scope>
</reference>
<feature type="region of interest" description="Disordered" evidence="2">
    <location>
        <begin position="534"/>
        <end position="553"/>
    </location>
</feature>
<dbReference type="EMBL" id="UYRT01078183">
    <property type="protein sequence ID" value="VDN17977.1"/>
    <property type="molecule type" value="Genomic_DNA"/>
</dbReference>
<dbReference type="SMART" id="SM00254">
    <property type="entry name" value="ShKT"/>
    <property type="match status" value="2"/>
</dbReference>
<dbReference type="WBParaSite" id="GPUH_0001084901-mRNA-1">
    <property type="protein sequence ID" value="GPUH_0001084901-mRNA-1"/>
    <property type="gene ID" value="GPUH_0001084901"/>
</dbReference>